<organism evidence="2 3">
    <name type="scientific">Tanacetum coccineum</name>
    <dbReference type="NCBI Taxonomy" id="301880"/>
    <lineage>
        <taxon>Eukaryota</taxon>
        <taxon>Viridiplantae</taxon>
        <taxon>Streptophyta</taxon>
        <taxon>Embryophyta</taxon>
        <taxon>Tracheophyta</taxon>
        <taxon>Spermatophyta</taxon>
        <taxon>Magnoliopsida</taxon>
        <taxon>eudicotyledons</taxon>
        <taxon>Gunneridae</taxon>
        <taxon>Pentapetalae</taxon>
        <taxon>asterids</taxon>
        <taxon>campanulids</taxon>
        <taxon>Asterales</taxon>
        <taxon>Asteraceae</taxon>
        <taxon>Asteroideae</taxon>
        <taxon>Anthemideae</taxon>
        <taxon>Anthemidinae</taxon>
        <taxon>Tanacetum</taxon>
    </lineage>
</organism>
<proteinExistence type="predicted"/>
<evidence type="ECO:0000256" key="1">
    <source>
        <dbReference type="SAM" id="MobiDB-lite"/>
    </source>
</evidence>
<protein>
    <submittedName>
        <fullName evidence="2">Uncharacterized protein</fullName>
    </submittedName>
</protein>
<reference evidence="2" key="1">
    <citation type="journal article" date="2022" name="Int. J. Mol. Sci.">
        <title>Draft Genome of Tanacetum Coccineum: Genomic Comparison of Closely Related Tanacetum-Family Plants.</title>
        <authorList>
            <person name="Yamashiro T."/>
            <person name="Shiraishi A."/>
            <person name="Nakayama K."/>
            <person name="Satake H."/>
        </authorList>
    </citation>
    <scope>NUCLEOTIDE SEQUENCE</scope>
</reference>
<gene>
    <name evidence="2" type="ORF">Tco_0625346</name>
</gene>
<feature type="compositionally biased region" description="Basic and acidic residues" evidence="1">
    <location>
        <begin position="92"/>
        <end position="101"/>
    </location>
</feature>
<keyword evidence="3" id="KW-1185">Reference proteome</keyword>
<reference evidence="2" key="2">
    <citation type="submission" date="2022-01" db="EMBL/GenBank/DDBJ databases">
        <authorList>
            <person name="Yamashiro T."/>
            <person name="Shiraishi A."/>
            <person name="Satake H."/>
            <person name="Nakayama K."/>
        </authorList>
    </citation>
    <scope>NUCLEOTIDE SEQUENCE</scope>
</reference>
<evidence type="ECO:0000313" key="2">
    <source>
        <dbReference type="EMBL" id="GJS51984.1"/>
    </source>
</evidence>
<feature type="compositionally biased region" description="Acidic residues" evidence="1">
    <location>
        <begin position="69"/>
        <end position="91"/>
    </location>
</feature>
<dbReference type="EMBL" id="BQNB010008624">
    <property type="protein sequence ID" value="GJS51984.1"/>
    <property type="molecule type" value="Genomic_DNA"/>
</dbReference>
<name>A0ABQ4WGK1_9ASTR</name>
<comment type="caution">
    <text evidence="2">The sequence shown here is derived from an EMBL/GenBank/DDBJ whole genome shotgun (WGS) entry which is preliminary data.</text>
</comment>
<feature type="compositionally biased region" description="Acidic residues" evidence="1">
    <location>
        <begin position="102"/>
        <end position="116"/>
    </location>
</feature>
<feature type="region of interest" description="Disordered" evidence="1">
    <location>
        <begin position="29"/>
        <end position="132"/>
    </location>
</feature>
<evidence type="ECO:0000313" key="3">
    <source>
        <dbReference type="Proteomes" id="UP001151760"/>
    </source>
</evidence>
<sequence length="272" mass="29669">MITTRSKGLSVLSKVSLTEAEQMEIILERSKTTQHISHASASGADEGIGKSNDDESEDDDANISKDDNDVADEDDDDNDDDERTELDNDGDDFVHLKLTTHDDEEMSDEEEKDEDSFYPRVHTPPTDDEAYNEETFGVNDEEAINEEVPVQEVSGDENVNLVGNEVEMTDAQANQDTKDDHVTLTAEPPVVQQQSSSVSSGFISNMLNPNPDTGIDSVLNIKTTSLVDVHVTTQAVITPSFATTLPPPPNPLIIPQQQTPVPTTINASFPSL</sequence>
<accession>A0ABQ4WGK1</accession>
<dbReference type="Proteomes" id="UP001151760">
    <property type="component" value="Unassembled WGS sequence"/>
</dbReference>